<reference evidence="10 11" key="1">
    <citation type="journal article" date="2005" name="PLoS Biol.">
        <title>The genomes of Oryza sativa: a history of duplications.</title>
        <authorList>
            <person name="Yu J."/>
            <person name="Wang J."/>
            <person name="Lin W."/>
            <person name="Li S."/>
            <person name="Li H."/>
            <person name="Zhou J."/>
            <person name="Ni P."/>
            <person name="Dong W."/>
            <person name="Hu S."/>
            <person name="Zeng C."/>
            <person name="Zhang J."/>
            <person name="Zhang Y."/>
            <person name="Li R."/>
            <person name="Xu Z."/>
            <person name="Li S."/>
            <person name="Li X."/>
            <person name="Zheng H."/>
            <person name="Cong L."/>
            <person name="Lin L."/>
            <person name="Yin J."/>
            <person name="Geng J."/>
            <person name="Li G."/>
            <person name="Shi J."/>
            <person name="Liu J."/>
            <person name="Lv H."/>
            <person name="Li J."/>
            <person name="Wang J."/>
            <person name="Deng Y."/>
            <person name="Ran L."/>
            <person name="Shi X."/>
            <person name="Wang X."/>
            <person name="Wu Q."/>
            <person name="Li C."/>
            <person name="Ren X."/>
            <person name="Wang J."/>
            <person name="Wang X."/>
            <person name="Li D."/>
            <person name="Liu D."/>
            <person name="Zhang X."/>
            <person name="Ji Z."/>
            <person name="Zhao W."/>
            <person name="Sun Y."/>
            <person name="Zhang Z."/>
            <person name="Bao J."/>
            <person name="Han Y."/>
            <person name="Dong L."/>
            <person name="Ji J."/>
            <person name="Chen P."/>
            <person name="Wu S."/>
            <person name="Liu J."/>
            <person name="Xiao Y."/>
            <person name="Bu D."/>
            <person name="Tan J."/>
            <person name="Yang L."/>
            <person name="Ye C."/>
            <person name="Zhang J."/>
            <person name="Xu J."/>
            <person name="Zhou Y."/>
            <person name="Yu Y."/>
            <person name="Zhang B."/>
            <person name="Zhuang S."/>
            <person name="Wei H."/>
            <person name="Liu B."/>
            <person name="Lei M."/>
            <person name="Yu H."/>
            <person name="Li Y."/>
            <person name="Xu H."/>
            <person name="Wei S."/>
            <person name="He X."/>
            <person name="Fang L."/>
            <person name="Zhang Z."/>
            <person name="Zhang Y."/>
            <person name="Huang X."/>
            <person name="Su Z."/>
            <person name="Tong W."/>
            <person name="Li J."/>
            <person name="Tong Z."/>
            <person name="Li S."/>
            <person name="Ye J."/>
            <person name="Wang L."/>
            <person name="Fang L."/>
            <person name="Lei T."/>
            <person name="Chen C."/>
            <person name="Chen H."/>
            <person name="Xu Z."/>
            <person name="Li H."/>
            <person name="Huang H."/>
            <person name="Zhang F."/>
            <person name="Xu H."/>
            <person name="Li N."/>
            <person name="Zhao C."/>
            <person name="Li S."/>
            <person name="Dong L."/>
            <person name="Huang Y."/>
            <person name="Li L."/>
            <person name="Xi Y."/>
            <person name="Qi Q."/>
            <person name="Li W."/>
            <person name="Zhang B."/>
            <person name="Hu W."/>
            <person name="Zhang Y."/>
            <person name="Tian X."/>
            <person name="Jiao Y."/>
            <person name="Liang X."/>
            <person name="Jin J."/>
            <person name="Gao L."/>
            <person name="Zheng W."/>
            <person name="Hao B."/>
            <person name="Liu S."/>
            <person name="Wang W."/>
            <person name="Yuan L."/>
            <person name="Cao M."/>
            <person name="McDermott J."/>
            <person name="Samudrala R."/>
            <person name="Wang J."/>
            <person name="Wong G.K."/>
            <person name="Yang H."/>
        </authorList>
    </citation>
    <scope>NUCLEOTIDE SEQUENCE [LARGE SCALE GENOMIC DNA]</scope>
    <source>
        <strain evidence="11">cv. 93-11</strain>
    </source>
</reference>
<evidence type="ECO:0000256" key="5">
    <source>
        <dbReference type="ARBA" id="ARBA00023043"/>
    </source>
</evidence>
<keyword evidence="2 8" id="KW-0812">Transmembrane</keyword>
<dbReference type="HOGENOM" id="CLU_000134_36_1_1"/>
<feature type="transmembrane region" description="Helical" evidence="8">
    <location>
        <begin position="237"/>
        <end position="263"/>
    </location>
</feature>
<dbReference type="FunFam" id="1.25.40.20:FF:000595">
    <property type="entry name" value="Os11g0435300 protein"/>
    <property type="match status" value="1"/>
</dbReference>
<feature type="transmembrane region" description="Helical" evidence="8">
    <location>
        <begin position="167"/>
        <end position="185"/>
    </location>
</feature>
<organism evidence="10 11">
    <name type="scientific">Oryza sativa subsp. indica</name>
    <name type="common">Rice</name>
    <dbReference type="NCBI Taxonomy" id="39946"/>
    <lineage>
        <taxon>Eukaryota</taxon>
        <taxon>Viridiplantae</taxon>
        <taxon>Streptophyta</taxon>
        <taxon>Embryophyta</taxon>
        <taxon>Tracheophyta</taxon>
        <taxon>Spermatophyta</taxon>
        <taxon>Magnoliopsida</taxon>
        <taxon>Liliopsida</taxon>
        <taxon>Poales</taxon>
        <taxon>Poaceae</taxon>
        <taxon>BOP clade</taxon>
        <taxon>Oryzoideae</taxon>
        <taxon>Oryzeae</taxon>
        <taxon>Oryzinae</taxon>
        <taxon>Oryza</taxon>
        <taxon>Oryza sativa</taxon>
    </lineage>
</organism>
<dbReference type="PROSITE" id="PS50297">
    <property type="entry name" value="ANK_REP_REGION"/>
    <property type="match status" value="2"/>
</dbReference>
<evidence type="ECO:0000256" key="8">
    <source>
        <dbReference type="SAM" id="Phobius"/>
    </source>
</evidence>
<dbReference type="InterPro" id="IPR036770">
    <property type="entry name" value="Ankyrin_rpt-contain_sf"/>
</dbReference>
<evidence type="ECO:0000256" key="1">
    <source>
        <dbReference type="ARBA" id="ARBA00004141"/>
    </source>
</evidence>
<feature type="repeat" description="ANK" evidence="7">
    <location>
        <begin position="75"/>
        <end position="99"/>
    </location>
</feature>
<keyword evidence="11" id="KW-1185">Reference proteome</keyword>
<dbReference type="InterPro" id="IPR026961">
    <property type="entry name" value="PGG_dom"/>
</dbReference>
<name>A2ZDW3_ORYSI</name>
<evidence type="ECO:0000313" key="11">
    <source>
        <dbReference type="Proteomes" id="UP000007015"/>
    </source>
</evidence>
<dbReference type="AlphaFoldDB" id="A2ZDW3"/>
<dbReference type="Gramene" id="BGIOSGA034064-TA">
    <property type="protein sequence ID" value="BGIOSGA034064-PA"/>
    <property type="gene ID" value="BGIOSGA034064"/>
</dbReference>
<keyword evidence="5 7" id="KW-0040">ANK repeat</keyword>
<evidence type="ECO:0000313" key="10">
    <source>
        <dbReference type="EMBL" id="EAY80797.1"/>
    </source>
</evidence>
<proteinExistence type="predicted"/>
<dbReference type="Pfam" id="PF12796">
    <property type="entry name" value="Ank_2"/>
    <property type="match status" value="1"/>
</dbReference>
<dbReference type="OMA" id="LMGHTET"/>
<comment type="subcellular location">
    <subcellularLocation>
        <location evidence="1">Membrane</location>
        <topology evidence="1">Multi-pass membrane protein</topology>
    </subcellularLocation>
</comment>
<dbReference type="PANTHER" id="PTHR24186">
    <property type="entry name" value="PROTEIN PHOSPHATASE 1 REGULATORY SUBUNIT"/>
    <property type="match status" value="1"/>
</dbReference>
<sequence length="357" mass="39436">MRDNKGLSPLHVAALMGHTATVRMLLQFSPASADIRNNQGQSFLHAAAMKGHSSIISYAVKNGMLELLGNAQDNEGNTPLHLAVVAGECKVVSKLLSSGIVEASIMNNAGHTPSDLVKNCKGFYSMVSLVVKLYVSEAQFQPQRQDLIEEWNAHDFMKWRDTTSKNLAIVSTLIATVAFSATFNVPGSYGDDGKANLAGDRMYNAFLILDTFSMVTSVVATILLISGTASRSNRSWLSFVIAMHFLWLSLNSMVIGFFAAITAVMSKKKGIRIAMSNLLYNGMYVLITMLTILLMPGSFRSIVKFLLGFRMKQQQHTKRHIKRQYPIIVFYTFNVVLFVVINILVEASLNACRNDSY</sequence>
<protein>
    <recommendedName>
        <fullName evidence="9">PGG domain-containing protein</fullName>
    </recommendedName>
</protein>
<dbReference type="PANTHER" id="PTHR24186:SF41">
    <property type="entry name" value="PGG DOMAIN-CONTAINING PROTEIN"/>
    <property type="match status" value="1"/>
</dbReference>
<dbReference type="SMART" id="SM00248">
    <property type="entry name" value="ANK"/>
    <property type="match status" value="3"/>
</dbReference>
<keyword evidence="3" id="KW-0677">Repeat</keyword>
<dbReference type="PROSITE" id="PS50088">
    <property type="entry name" value="ANK_REPEAT"/>
    <property type="match status" value="2"/>
</dbReference>
<feature type="domain" description="PGG" evidence="9">
    <location>
        <begin position="158"/>
        <end position="263"/>
    </location>
</feature>
<evidence type="ECO:0000256" key="6">
    <source>
        <dbReference type="ARBA" id="ARBA00023136"/>
    </source>
</evidence>
<feature type="transmembrane region" description="Helical" evidence="8">
    <location>
        <begin position="328"/>
        <end position="345"/>
    </location>
</feature>
<dbReference type="Proteomes" id="UP000007015">
    <property type="component" value="Chromosome 11"/>
</dbReference>
<dbReference type="GO" id="GO:0005886">
    <property type="term" value="C:plasma membrane"/>
    <property type="evidence" value="ECO:0007669"/>
    <property type="project" value="TreeGrafter"/>
</dbReference>
<evidence type="ECO:0000256" key="2">
    <source>
        <dbReference type="ARBA" id="ARBA00022692"/>
    </source>
</evidence>
<evidence type="ECO:0000256" key="7">
    <source>
        <dbReference type="PROSITE-ProRule" id="PRU00023"/>
    </source>
</evidence>
<keyword evidence="4 8" id="KW-1133">Transmembrane helix</keyword>
<dbReference type="InterPro" id="IPR002110">
    <property type="entry name" value="Ankyrin_rpt"/>
</dbReference>
<gene>
    <name evidence="10" type="ORF">OsI_35978</name>
</gene>
<accession>A2ZDW3</accession>
<dbReference type="Gene3D" id="1.25.40.20">
    <property type="entry name" value="Ankyrin repeat-containing domain"/>
    <property type="match status" value="1"/>
</dbReference>
<evidence type="ECO:0000256" key="4">
    <source>
        <dbReference type="ARBA" id="ARBA00022989"/>
    </source>
</evidence>
<dbReference type="SUPFAM" id="SSF48403">
    <property type="entry name" value="Ankyrin repeat"/>
    <property type="match status" value="1"/>
</dbReference>
<evidence type="ECO:0000259" key="9">
    <source>
        <dbReference type="Pfam" id="PF13962"/>
    </source>
</evidence>
<dbReference type="STRING" id="39946.A2ZDW3"/>
<feature type="transmembrane region" description="Helical" evidence="8">
    <location>
        <begin position="205"/>
        <end position="225"/>
    </location>
</feature>
<feature type="transmembrane region" description="Helical" evidence="8">
    <location>
        <begin position="283"/>
        <end position="307"/>
    </location>
</feature>
<evidence type="ECO:0000256" key="3">
    <source>
        <dbReference type="ARBA" id="ARBA00022737"/>
    </source>
</evidence>
<dbReference type="EMBL" id="CM000136">
    <property type="protein sequence ID" value="EAY80797.1"/>
    <property type="molecule type" value="Genomic_DNA"/>
</dbReference>
<dbReference type="Pfam" id="PF13962">
    <property type="entry name" value="PGG"/>
    <property type="match status" value="1"/>
</dbReference>
<keyword evidence="6 8" id="KW-0472">Membrane</keyword>
<feature type="repeat" description="ANK" evidence="7">
    <location>
        <begin position="5"/>
        <end position="27"/>
    </location>
</feature>